<dbReference type="EMBL" id="CP063311">
    <property type="protein sequence ID" value="QOV21546.1"/>
    <property type="molecule type" value="Genomic_DNA"/>
</dbReference>
<dbReference type="Gene3D" id="2.60.120.380">
    <property type="match status" value="1"/>
</dbReference>
<dbReference type="SUPFAM" id="SSF51004">
    <property type="entry name" value="C-terminal (heme d1) domain of cytochrome cd1-nitrite reductase"/>
    <property type="match status" value="1"/>
</dbReference>
<keyword evidence="3" id="KW-0106">Calcium</keyword>
<evidence type="ECO:0000313" key="5">
    <source>
        <dbReference type="EMBL" id="QOV21546.1"/>
    </source>
</evidence>
<dbReference type="PROSITE" id="PS00018">
    <property type="entry name" value="EF_HAND_1"/>
    <property type="match status" value="2"/>
</dbReference>
<dbReference type="KEGG" id="aee:IM676_12395"/>
<dbReference type="GO" id="GO:0005509">
    <property type="term" value="F:calcium ion binding"/>
    <property type="evidence" value="ECO:0007669"/>
    <property type="project" value="InterPro"/>
</dbReference>
<dbReference type="InterPro" id="IPR026919">
    <property type="entry name" value="ADGRV1"/>
</dbReference>
<dbReference type="SUPFAM" id="SSF141072">
    <property type="entry name" value="CalX-like"/>
    <property type="match status" value="1"/>
</dbReference>
<dbReference type="Gene3D" id="2.60.40.60">
    <property type="entry name" value="Cadherins"/>
    <property type="match status" value="1"/>
</dbReference>
<dbReference type="SUPFAM" id="SSF75011">
    <property type="entry name" value="3-carboxy-cis,cis-mucoante lactonizing enzyme"/>
    <property type="match status" value="1"/>
</dbReference>
<dbReference type="Pfam" id="PF03160">
    <property type="entry name" value="Calx-beta"/>
    <property type="match status" value="1"/>
</dbReference>
<dbReference type="AlphaFoldDB" id="A0A7U3NMB7"/>
<dbReference type="SMART" id="SM00237">
    <property type="entry name" value="Calx_beta"/>
    <property type="match status" value="1"/>
</dbReference>
<feature type="domain" description="Calx-beta" evidence="4">
    <location>
        <begin position="425"/>
        <end position="532"/>
    </location>
</feature>
<dbReference type="InterPro" id="IPR003644">
    <property type="entry name" value="Calx_beta"/>
</dbReference>
<dbReference type="Gene3D" id="1.10.1330.10">
    <property type="entry name" value="Dockerin domain"/>
    <property type="match status" value="1"/>
</dbReference>
<name>A0A7U3NMB7_9CYAN</name>
<dbReference type="PANTHER" id="PTHR46682:SF1">
    <property type="entry name" value="ADHESION G-PROTEIN COUPLED RECEPTOR V1"/>
    <property type="match status" value="1"/>
</dbReference>
<dbReference type="RefSeq" id="WP_225880345.1">
    <property type="nucleotide sequence ID" value="NZ_CP063311.1"/>
</dbReference>
<dbReference type="InterPro" id="IPR015919">
    <property type="entry name" value="Cadherin-like_sf"/>
</dbReference>
<dbReference type="SUPFAM" id="SSF49313">
    <property type="entry name" value="Cadherin-like"/>
    <property type="match status" value="1"/>
</dbReference>
<dbReference type="GO" id="GO:0016020">
    <property type="term" value="C:membrane"/>
    <property type="evidence" value="ECO:0007669"/>
    <property type="project" value="InterPro"/>
</dbReference>
<keyword evidence="2" id="KW-0677">Repeat</keyword>
<dbReference type="GO" id="GO:0000272">
    <property type="term" value="P:polysaccharide catabolic process"/>
    <property type="evidence" value="ECO:0007669"/>
    <property type="project" value="InterPro"/>
</dbReference>
<dbReference type="Pfam" id="PF04151">
    <property type="entry name" value="PPC"/>
    <property type="match status" value="1"/>
</dbReference>
<sequence length="1163" mass="120716">MSIVPITSNDNFADAIIINRNITTGNNIGFTGEVGEPAQQGVINSAWWRWTAPATANRVIIDTIGSDFDTVLSVFTGDTVDGLTLVAQNDDLGEDNSKQSRVSFNITPGTTYYIAVDGYGSETGNITLNVSPFINYNTSHWTRRIQVVGNYAYLANSFDWGGLQIIDISNPANPTRTGVYRTTGSASDVEIVGNYAYVADGDAGLQIIDISNPANPTRTGVYDTSGSALGVQVVGNYAYVADGDAGLQIIDISDPAKPTRTGGYNTSNENRGSAMGVQVVGNYAYVAAWNTGLQIIDISNPANPTRTGVYDTSGSAWGVQVMGNYAYVADGGSGLQIIDISNPTNPTRTGGYDTSGFAISVQVVGNYAYVADGGSGLQIIDISNPANPTRAGVYDTPGQAQGVQIVGSYAYVAGREAGLQIIDVSEFTQVPTDQPFIRIVAPTNIVQSEANSGTTPFTFTVTRTGDTTGTSSANWTVTGTGANPANAADFVGGTFPSGIVTFAAGVTSQLITVNVSGDTVFEQDETFTVTLSNPNNATIATATATGTIQNDDTDNTAPVIATGQTFSYTENQVAGYQVGTVAATDNVAVTGYNIVSGNPDGFFSINNSGVITLTVAGVAAAANDFETAPNSFTLGITATDAAGNTSTITNVSAYILNQLEVTFVGNYDTSGSALGVQILGNYVYVAGGSAGLQIIDISNPANPTRTGGYYTPGAAFGVQVVGNYAYVAYHSTGLQIIDISNPANPTHTGVYDTSGEALAVQVVGNYAYVADGGQGLQIIDISNPASPTRTGFYKTPDSARDVQVVGNYAYVADRISGLQIIDISNPASPTRTGGYDTSGSALGVQVVGNYAYVADGGQGLQIIDISNPASPTRTGATATGTILNDDLINPPQLLITPESNKVTPGRGEITLNYRFDNFNDSQISFAGFSIYFDSSELNINTGDVNLSSSAGTILGKIIIDDAANADNDPNTDKELILTISPLQSTDSDSVFVNIPFTTTAGFDGESTVNFAGSSGNPNVDVLGVPSVTVSGLAADIDGNGRVTGADLFFITQYLLLRNNPNVDAILQSSFNLFSTETVGATNTTGAALRNTITNGVNRLAFDVDGNGQVTGGDIFLMTQGLLLRSNPNVNAILQSSFNLFTSELTGPRNTGAEINAFISGVLG</sequence>
<dbReference type="PANTHER" id="PTHR46682">
    <property type="entry name" value="ADHESION G-PROTEIN COUPLED RECEPTOR V1"/>
    <property type="match status" value="1"/>
</dbReference>
<keyword evidence="1" id="KW-0732">Signal</keyword>
<dbReference type="InterPro" id="IPR007280">
    <property type="entry name" value="Peptidase_C_arc/bac"/>
</dbReference>
<organism evidence="5 6">
    <name type="scientific">Anabaenopsis elenkinii CCIBt3563</name>
    <dbReference type="NCBI Taxonomy" id="2779889"/>
    <lineage>
        <taxon>Bacteria</taxon>
        <taxon>Bacillati</taxon>
        <taxon>Cyanobacteriota</taxon>
        <taxon>Cyanophyceae</taxon>
        <taxon>Nostocales</taxon>
        <taxon>Nodulariaceae</taxon>
        <taxon>Anabaenopsis</taxon>
    </lineage>
</organism>
<dbReference type="Pfam" id="PF08309">
    <property type="entry name" value="LVIVD"/>
    <property type="match status" value="12"/>
</dbReference>
<keyword evidence="6" id="KW-1185">Reference proteome</keyword>
<gene>
    <name evidence="5" type="ORF">IM676_12395</name>
</gene>
<evidence type="ECO:0000259" key="4">
    <source>
        <dbReference type="SMART" id="SM00237"/>
    </source>
</evidence>
<dbReference type="Gene3D" id="2.60.40.2030">
    <property type="match status" value="1"/>
</dbReference>
<evidence type="ECO:0000256" key="2">
    <source>
        <dbReference type="ARBA" id="ARBA00022737"/>
    </source>
</evidence>
<dbReference type="Proteomes" id="UP000593846">
    <property type="component" value="Chromosome"/>
</dbReference>
<dbReference type="InterPro" id="IPR013211">
    <property type="entry name" value="LVIVD"/>
</dbReference>
<dbReference type="InterPro" id="IPR036439">
    <property type="entry name" value="Dockerin_dom_sf"/>
</dbReference>
<dbReference type="InterPro" id="IPR011048">
    <property type="entry name" value="Haem_d1_sf"/>
</dbReference>
<protein>
    <submittedName>
        <fullName evidence="5">Pre-peptidase C-terminal domain-containing protein</fullName>
    </submittedName>
</protein>
<dbReference type="InterPro" id="IPR018247">
    <property type="entry name" value="EF_Hand_1_Ca_BS"/>
</dbReference>
<proteinExistence type="predicted"/>
<dbReference type="GO" id="GO:0004930">
    <property type="term" value="F:G protein-coupled receptor activity"/>
    <property type="evidence" value="ECO:0007669"/>
    <property type="project" value="InterPro"/>
</dbReference>
<dbReference type="InterPro" id="IPR038081">
    <property type="entry name" value="CalX-like_sf"/>
</dbReference>
<evidence type="ECO:0000256" key="3">
    <source>
        <dbReference type="ARBA" id="ARBA00022837"/>
    </source>
</evidence>
<evidence type="ECO:0000256" key="1">
    <source>
        <dbReference type="ARBA" id="ARBA00022729"/>
    </source>
</evidence>
<evidence type="ECO:0000313" key="6">
    <source>
        <dbReference type="Proteomes" id="UP000593846"/>
    </source>
</evidence>
<accession>A0A7U3NMB7</accession>
<dbReference type="CDD" id="cd11304">
    <property type="entry name" value="Cadherin_repeat"/>
    <property type="match status" value="1"/>
</dbReference>
<reference evidence="6" key="1">
    <citation type="submission" date="2020-10" db="EMBL/GenBank/DDBJ databases">
        <title>Genome-based taxonomic classification of the species Anabaenopsis elenkinii.</title>
        <authorList>
            <person name="Delbaje E."/>
            <person name="Andreote A.P.D."/>
            <person name="Pellegrinetti T.A."/>
            <person name="Cruz R.B."/>
            <person name="Branco L.H.Z."/>
            <person name="Fiore M.F."/>
        </authorList>
    </citation>
    <scope>NUCLEOTIDE SEQUENCE [LARGE SCALE GENOMIC DNA]</scope>
    <source>
        <strain evidence="6">CCIBt3563</strain>
    </source>
</reference>